<evidence type="ECO:0000313" key="1">
    <source>
        <dbReference type="EMBL" id="KAK3714206.1"/>
    </source>
</evidence>
<name>A0ACC3NDL0_9PEZI</name>
<reference evidence="1" key="1">
    <citation type="submission" date="2023-07" db="EMBL/GenBank/DDBJ databases">
        <title>Black Yeasts Isolated from many extreme environments.</title>
        <authorList>
            <person name="Coleine C."/>
            <person name="Stajich J.E."/>
            <person name="Selbmann L."/>
        </authorList>
    </citation>
    <scope>NUCLEOTIDE SEQUENCE</scope>
    <source>
        <strain evidence="1">CCFEE 5714</strain>
    </source>
</reference>
<keyword evidence="2" id="KW-1185">Reference proteome</keyword>
<protein>
    <submittedName>
        <fullName evidence="1">Uncharacterized protein</fullName>
    </submittedName>
</protein>
<gene>
    <name evidence="1" type="ORF">LTR37_008008</name>
</gene>
<accession>A0ACC3NDL0</accession>
<sequence length="305" mass="34338">MGKKRVLVGYGVDVDAVANWLNTTNGAPQNPTNISRGIYGATVGLDRLLILFNKYGIRATFFTPAHSLESFPDQLAKVRDAGHEIGLHGYTHEYISQLDAEEQKVVLEKSISVLTEFCGGKKPRGYTAPSWSTSRELIPQLQEAGVVYDHSFMHHDLQPYYAPDNSQSWIETNHANSADSWMKPMGKIKASKIVEIPANWHLDDWPPLQPIPGRPGAQGFVDTHVLEKLWREQFDFAYREYDTFIFPISVHPQVSGKPQVVLMHERMIEYINSHEGVEWMPLCDMATEFLEGRIAGVEVEGGVDT</sequence>
<dbReference type="EMBL" id="JAUTXU010000057">
    <property type="protein sequence ID" value="KAK3714206.1"/>
    <property type="molecule type" value="Genomic_DNA"/>
</dbReference>
<comment type="caution">
    <text evidence="1">The sequence shown here is derived from an EMBL/GenBank/DDBJ whole genome shotgun (WGS) entry which is preliminary data.</text>
</comment>
<evidence type="ECO:0000313" key="2">
    <source>
        <dbReference type="Proteomes" id="UP001281147"/>
    </source>
</evidence>
<organism evidence="1 2">
    <name type="scientific">Vermiconidia calcicola</name>
    <dbReference type="NCBI Taxonomy" id="1690605"/>
    <lineage>
        <taxon>Eukaryota</taxon>
        <taxon>Fungi</taxon>
        <taxon>Dikarya</taxon>
        <taxon>Ascomycota</taxon>
        <taxon>Pezizomycotina</taxon>
        <taxon>Dothideomycetes</taxon>
        <taxon>Dothideomycetidae</taxon>
        <taxon>Mycosphaerellales</taxon>
        <taxon>Extremaceae</taxon>
        <taxon>Vermiconidia</taxon>
    </lineage>
</organism>
<proteinExistence type="predicted"/>
<dbReference type="Proteomes" id="UP001281147">
    <property type="component" value="Unassembled WGS sequence"/>
</dbReference>